<name>A0AAE1AHZ6_9GAST</name>
<feature type="repeat" description="LDL-receptor class B" evidence="15">
    <location>
        <begin position="1680"/>
        <end position="1721"/>
    </location>
</feature>
<evidence type="ECO:0000256" key="14">
    <source>
        <dbReference type="PROSITE-ProRule" id="PRU00124"/>
    </source>
</evidence>
<feature type="repeat" description="LDL-receptor class B" evidence="15">
    <location>
        <begin position="1066"/>
        <end position="1108"/>
    </location>
</feature>
<evidence type="ECO:0000259" key="17">
    <source>
        <dbReference type="PROSITE" id="PS50026"/>
    </source>
</evidence>
<keyword evidence="2" id="KW-1003">Cell membrane</keyword>
<keyword evidence="19" id="KW-1185">Reference proteome</keyword>
<feature type="disulfide bond" evidence="14">
    <location>
        <begin position="390"/>
        <end position="402"/>
    </location>
</feature>
<feature type="repeat" description="LDL-receptor class B" evidence="15">
    <location>
        <begin position="1022"/>
        <end position="1065"/>
    </location>
</feature>
<dbReference type="FunFam" id="2.10.25.10:FF:000037">
    <property type="entry name" value="Signal peptide, CUB domain and EGF-like domain-containing 2"/>
    <property type="match status" value="1"/>
</dbReference>
<feature type="repeat" description="LDL-receptor class B" evidence="15">
    <location>
        <begin position="1329"/>
        <end position="1372"/>
    </location>
</feature>
<evidence type="ECO:0000256" key="7">
    <source>
        <dbReference type="ARBA" id="ARBA00022737"/>
    </source>
</evidence>
<dbReference type="CDD" id="cd12087">
    <property type="entry name" value="TM_EGFR-like"/>
    <property type="match status" value="1"/>
</dbReference>
<comment type="caution">
    <text evidence="13">Lacks conserved residue(s) required for the propagation of feature annotation.</text>
</comment>
<feature type="disulfide bond" evidence="14">
    <location>
        <begin position="448"/>
        <end position="463"/>
    </location>
</feature>
<feature type="disulfide bond" evidence="14">
    <location>
        <begin position="468"/>
        <end position="480"/>
    </location>
</feature>
<protein>
    <recommendedName>
        <fullName evidence="17">EGF-like domain-containing protein</fullName>
    </recommendedName>
</protein>
<evidence type="ECO:0000256" key="13">
    <source>
        <dbReference type="PROSITE-ProRule" id="PRU00076"/>
    </source>
</evidence>
<dbReference type="PROSITE" id="PS01186">
    <property type="entry name" value="EGF_2"/>
    <property type="match status" value="1"/>
</dbReference>
<feature type="disulfide bond" evidence="14">
    <location>
        <begin position="487"/>
        <end position="502"/>
    </location>
</feature>
<dbReference type="InterPro" id="IPR036055">
    <property type="entry name" value="LDL_receptor-like_sf"/>
</dbReference>
<keyword evidence="8 16" id="KW-1133">Transmembrane helix</keyword>
<dbReference type="FunFam" id="2.10.25.10:FF:000240">
    <property type="entry name" value="Vitamin K-dependent protein S"/>
    <property type="match status" value="1"/>
</dbReference>
<dbReference type="Pfam" id="PF07645">
    <property type="entry name" value="EGF_CA"/>
    <property type="match status" value="1"/>
</dbReference>
<feature type="repeat" description="LDL-receptor class B" evidence="15">
    <location>
        <begin position="760"/>
        <end position="802"/>
    </location>
</feature>
<feature type="transmembrane region" description="Helical" evidence="16">
    <location>
        <begin position="1858"/>
        <end position="1880"/>
    </location>
</feature>
<keyword evidence="4" id="KW-0254">Endocytosis</keyword>
<feature type="repeat" description="LDL-receptor class B" evidence="15">
    <location>
        <begin position="630"/>
        <end position="672"/>
    </location>
</feature>
<evidence type="ECO:0000256" key="6">
    <source>
        <dbReference type="ARBA" id="ARBA00022729"/>
    </source>
</evidence>
<dbReference type="PROSITE" id="PS01187">
    <property type="entry name" value="EGF_CA"/>
    <property type="match status" value="1"/>
</dbReference>
<feature type="repeat" description="LDL-receptor class B" evidence="15">
    <location>
        <begin position="1243"/>
        <end position="1285"/>
    </location>
</feature>
<keyword evidence="6" id="KW-0732">Signal</keyword>
<dbReference type="InterPro" id="IPR001881">
    <property type="entry name" value="EGF-like_Ca-bd_dom"/>
</dbReference>
<feature type="repeat" description="LDL-receptor class B" evidence="15">
    <location>
        <begin position="716"/>
        <end position="759"/>
    </location>
</feature>
<evidence type="ECO:0000256" key="16">
    <source>
        <dbReference type="SAM" id="Phobius"/>
    </source>
</evidence>
<feature type="disulfide bond" evidence="14">
    <location>
        <begin position="436"/>
        <end position="454"/>
    </location>
</feature>
<evidence type="ECO:0000256" key="15">
    <source>
        <dbReference type="PROSITE-ProRule" id="PRU00461"/>
    </source>
</evidence>
<feature type="repeat" description="LDL-receptor class B" evidence="15">
    <location>
        <begin position="1286"/>
        <end position="1328"/>
    </location>
</feature>
<dbReference type="SMART" id="SM00192">
    <property type="entry name" value="LDLa"/>
    <property type="match status" value="6"/>
</dbReference>
<feature type="disulfide bond" evidence="14">
    <location>
        <begin position="315"/>
        <end position="327"/>
    </location>
</feature>
<dbReference type="EMBL" id="JAWDGP010001852">
    <property type="protein sequence ID" value="KAK3787581.1"/>
    <property type="molecule type" value="Genomic_DNA"/>
</dbReference>
<dbReference type="PANTHER" id="PTHR46513">
    <property type="entry name" value="VITELLOGENIN RECEPTOR-LIKE PROTEIN-RELATED-RELATED"/>
    <property type="match status" value="1"/>
</dbReference>
<dbReference type="PROSITE" id="PS50026">
    <property type="entry name" value="EGF_3"/>
    <property type="match status" value="1"/>
</dbReference>
<dbReference type="SUPFAM" id="SSF57184">
    <property type="entry name" value="Growth factor receptor domain"/>
    <property type="match status" value="1"/>
</dbReference>
<keyword evidence="10 13" id="KW-1015">Disulfide bond</keyword>
<dbReference type="GO" id="GO:0006897">
    <property type="term" value="P:endocytosis"/>
    <property type="evidence" value="ECO:0007669"/>
    <property type="project" value="UniProtKB-KW"/>
</dbReference>
<dbReference type="CDD" id="cd00054">
    <property type="entry name" value="EGF_CA"/>
    <property type="match status" value="1"/>
</dbReference>
<feature type="disulfide bond" evidence="14">
    <location>
        <begin position="429"/>
        <end position="441"/>
    </location>
</feature>
<dbReference type="PROSITE" id="PS01209">
    <property type="entry name" value="LDLRA_1"/>
    <property type="match status" value="4"/>
</dbReference>
<feature type="disulfide bond" evidence="14">
    <location>
        <begin position="397"/>
        <end position="415"/>
    </location>
</feature>
<dbReference type="InterPro" id="IPR000152">
    <property type="entry name" value="EGF-type_Asp/Asn_hydroxyl_site"/>
</dbReference>
<dbReference type="Gene3D" id="2.120.10.30">
    <property type="entry name" value="TolB, C-terminal domain"/>
    <property type="match status" value="4"/>
</dbReference>
<dbReference type="Pfam" id="PF14670">
    <property type="entry name" value="FXa_inhibition"/>
    <property type="match status" value="4"/>
</dbReference>
<keyword evidence="3 13" id="KW-0245">EGF-like domain</keyword>
<feature type="repeat" description="LDL-receptor class B" evidence="15">
    <location>
        <begin position="673"/>
        <end position="715"/>
    </location>
</feature>
<dbReference type="InterPro" id="IPR009030">
    <property type="entry name" value="Growth_fac_rcpt_cys_sf"/>
</dbReference>
<dbReference type="FunFam" id="4.10.400.10:FF:000034">
    <property type="entry name" value="Low-density lipoprotein receptor-related protein 2"/>
    <property type="match status" value="1"/>
</dbReference>
<feature type="disulfide bond" evidence="14">
    <location>
        <begin position="372"/>
        <end position="387"/>
    </location>
</feature>
<keyword evidence="9 16" id="KW-0472">Membrane</keyword>
<dbReference type="SMART" id="SM00135">
    <property type="entry name" value="LY"/>
    <property type="match status" value="20"/>
</dbReference>
<dbReference type="SMART" id="SM00179">
    <property type="entry name" value="EGF_CA"/>
    <property type="match status" value="4"/>
</dbReference>
<dbReference type="Gene3D" id="2.10.25.10">
    <property type="entry name" value="Laminin"/>
    <property type="match status" value="2"/>
</dbReference>
<evidence type="ECO:0000313" key="18">
    <source>
        <dbReference type="EMBL" id="KAK3787581.1"/>
    </source>
</evidence>
<dbReference type="InterPro" id="IPR011042">
    <property type="entry name" value="6-blade_b-propeller_TolB-like"/>
</dbReference>
<evidence type="ECO:0000256" key="10">
    <source>
        <dbReference type="ARBA" id="ARBA00023157"/>
    </source>
</evidence>
<keyword evidence="5 16" id="KW-0812">Transmembrane</keyword>
<dbReference type="InterPro" id="IPR000033">
    <property type="entry name" value="LDLR_classB_rpt"/>
</dbReference>
<dbReference type="CDD" id="cd00112">
    <property type="entry name" value="LDLa"/>
    <property type="match status" value="6"/>
</dbReference>
<dbReference type="Proteomes" id="UP001283361">
    <property type="component" value="Unassembled WGS sequence"/>
</dbReference>
<gene>
    <name evidence="18" type="ORF">RRG08_025912</name>
</gene>
<keyword evidence="11" id="KW-0675">Receptor</keyword>
<dbReference type="SUPFAM" id="SSF63825">
    <property type="entry name" value="YWTD domain"/>
    <property type="match status" value="4"/>
</dbReference>
<evidence type="ECO:0000256" key="11">
    <source>
        <dbReference type="ARBA" id="ARBA00023170"/>
    </source>
</evidence>
<feature type="disulfide bond" evidence="13">
    <location>
        <begin position="549"/>
        <end position="559"/>
    </location>
</feature>
<dbReference type="PROSITE" id="PS50068">
    <property type="entry name" value="LDLRA_2"/>
    <property type="match status" value="6"/>
</dbReference>
<feature type="repeat" description="LDL-receptor class B" evidence="15">
    <location>
        <begin position="1635"/>
        <end position="1678"/>
    </location>
</feature>
<feature type="repeat" description="LDL-receptor class B" evidence="15">
    <location>
        <begin position="979"/>
        <end position="1021"/>
    </location>
</feature>
<evidence type="ECO:0000256" key="3">
    <source>
        <dbReference type="ARBA" id="ARBA00022536"/>
    </source>
</evidence>
<accession>A0AAE1AHZ6</accession>
<keyword evidence="12" id="KW-0325">Glycoprotein</keyword>
<feature type="disulfide bond" evidence="14">
    <location>
        <begin position="295"/>
        <end position="310"/>
    </location>
</feature>
<feature type="disulfide bond" evidence="14">
    <location>
        <begin position="360"/>
        <end position="378"/>
    </location>
</feature>
<dbReference type="PRINTS" id="PR00261">
    <property type="entry name" value="LDLRECEPTOR"/>
</dbReference>
<evidence type="ECO:0000256" key="9">
    <source>
        <dbReference type="ARBA" id="ARBA00023136"/>
    </source>
</evidence>
<feature type="repeat" description="LDL-receptor class B" evidence="15">
    <location>
        <begin position="1373"/>
        <end position="1414"/>
    </location>
</feature>
<dbReference type="InterPro" id="IPR000742">
    <property type="entry name" value="EGF"/>
</dbReference>
<evidence type="ECO:0000256" key="2">
    <source>
        <dbReference type="ARBA" id="ARBA00022475"/>
    </source>
</evidence>
<dbReference type="InterPro" id="IPR018097">
    <property type="entry name" value="EGF_Ca-bd_CS"/>
</dbReference>
<dbReference type="InterPro" id="IPR050778">
    <property type="entry name" value="Cueball_EGF_LRP_Nidogen"/>
</dbReference>
<dbReference type="Pfam" id="PF00057">
    <property type="entry name" value="Ldl_recept_a"/>
    <property type="match status" value="6"/>
</dbReference>
<feature type="disulfide bond" evidence="14">
    <location>
        <begin position="322"/>
        <end position="340"/>
    </location>
</feature>
<feature type="disulfide bond" evidence="14">
    <location>
        <begin position="276"/>
        <end position="288"/>
    </location>
</feature>
<sequence>MYSFDLHSIDARNPSDFICRGAYTNFDYLVATNSGARPLSETPTWMQIIILIKISAVFQNEQSTRVLSLKADGSNSPTTDHAWIETRAGPHVSLFSSNAGRVGDDRKSRSSFFDSPNVCLSVYCSSGLCVIVEILESRPVEPDLRNAAIVSTNLAILPVDLSSGAKKHVRDEIVDSLFFWPGMEILESKDSYWLHRQQLKVIALLRGGTQNNVRPIRGVSIVSSQHHVRTADYILMGEHKFSTIQVPWSVWGAWRSGAYRHVMLNDLPPEQLSLACPDTQFTCRNADCIKASWVCDGDNDCGDMSDEVNCPMRNCSDGEMSCANGHCVPLEWRCDGHDDCNDGSDELCGNKECRADQLRCPVGLCLPMALRCDDKFDCSDGSDEINCGGCQKGEFRCNSGLCINAGWHCDGDFDCDDRSDELNCTLHSCRRDEFRCSTGVCIPQALHCNGNQDCSDNSDEEGCRPKRCRQDHFSCDFGRCLSLHKVCNGRTDCKDGADEVNCNFPGSCDDNNGWCHHNCRDTSIGARCWCKPGYILHQDKKSCQDVDECVYQGMCSQICRNTEGSYKCACVPGYKLKSDGRGCKAEGGEAYLIFANRVDIVTVTTDKEDFTSILQGLQDAIALDFHHRKGYVFWSDVTLDVIKRAHLNGTHVMDIVSEGLDNPGGLAVDWVHDKLFWTDSGTARIEVSNLDGSYRKVILWQNMEKPRAIAAFPEKGLIFWTDWGITPKIERASMDGSLRLILANTSLFWPNGLTLDYAAERIYWADAKHHVIESSSLEGLQRRTVISQGLPHPFALTIFEDELYWTDWETKSINKANKFSGNSVETIHSRLFFPMDIHTMHPQRQPPATSKCGSNNGECSHLCLPHESGYTCACPTGLILGQDRKTCAEVLDKFILFSTQSNIRRVSLDVLEVIDVVIPLSGIESAVGVEFDSATDTIFWSDIGSDNIGRASWDGENETILVGSSLDSPAGIALDWAGRNLYWTDSGNDRIEVTTLDTNLRTVIIWKGLDHPRDIVVHPMRGYMFWTDLGKSAAIERAGMDGSQRKVIVGHNTTWPNGLAIDHLDDRLYWVDAGTHALESCSLEGKDRKVIVAAGLQHPFGATVFGSLVYWTDWDTGSIHYADKVTGLGQGHLDLNFGHILDLKIFHRHRAKVSTPCNKKNGGCSHICLLAPPPKRYTCACPTGMVMKPDGVTCRTEMHSFLIFTRGKDIRKISLEVEYYMDVVVPVGKVGNAIAIDVDVIEGKMYWTDTVLDRISRAALDGSNVEIVVEHGVHTADGLAVDSVGRKIYWTDDGHNRLQVSNLDGTMRAVLIYEYLDKPRAIALHYDRGYMFWTDWGKHARIERADMDGKNRVVVVSGDIVWPNGLTIDLQMDRIIWADARTERIECADLSGKFRRGLVSRVQHPYGLTVAGSSIFWTDWRQRSIYQANKNMASNVTKLRSNLKGVMDIHAVHIDGVETHVNRCGQNNGGCSHLCLPNPMGISCACPTGLLMKANGKTCNDEPSKYLLFAARGSIRRISLDTPDHTDAYLPIPGLHNVIALDFDYRDNMVYYTDVDLDVVRRAYLNGSMWTEDIILKELATTDGLAVDWIARNLYWTDAGRDVIEVSRLDGSSRKKIIEQHLSEPRAIALYPKKGLMFWTDWGTNPRIERAYMDGTTRKVIINRALGYPNGLTIDYATAPRLYWGDAKLDKIETSDLAGRDRHTLIQRTPHPFGLTVFEDRIYWTDWQTERLETARKLDGLGRMTIQSRLEGLMAVHMVTPQRQTGSNNCSSNNGGCSHLCLARPDGYVCACPDKQDSRPCQTIPSHYAKDHPNIINIDINSGFGCSEEDKELGVCDDGNARYNTQEMPEEEEVNSGLYIAVATIMGVLLVILIIAFFIWKRHRRRHYNVEEFSTLTYANPTYQKASTETINSDNRISKGHFRYHASDERLTSGGTGSDDSSQHEAVLLVQPSPQSGADRPRSLPRLMWTPDSEEAEWGGTAGVYRPVMT</sequence>
<dbReference type="InterPro" id="IPR023415">
    <property type="entry name" value="LDLR_class-A_CS"/>
</dbReference>
<dbReference type="SUPFAM" id="SSF57424">
    <property type="entry name" value="LDL receptor-like module"/>
    <property type="match status" value="6"/>
</dbReference>
<keyword evidence="7" id="KW-0677">Repeat</keyword>
<dbReference type="Gene3D" id="4.10.400.10">
    <property type="entry name" value="Low-density Lipoprotein Receptor"/>
    <property type="match status" value="6"/>
</dbReference>
<dbReference type="PROSITE" id="PS51120">
    <property type="entry name" value="LDLRB"/>
    <property type="match status" value="15"/>
</dbReference>
<comment type="subcellular location">
    <subcellularLocation>
        <location evidence="1">Cell membrane</location>
        <topology evidence="1">Single-pass type I membrane protein</topology>
    </subcellularLocation>
</comment>
<evidence type="ECO:0000256" key="5">
    <source>
        <dbReference type="ARBA" id="ARBA00022692"/>
    </source>
</evidence>
<feature type="repeat" description="LDL-receptor class B" evidence="15">
    <location>
        <begin position="1592"/>
        <end position="1634"/>
    </location>
</feature>
<comment type="caution">
    <text evidence="18">The sequence shown here is derived from an EMBL/GenBank/DDBJ whole genome shotgun (WGS) entry which is preliminary data.</text>
</comment>
<feature type="domain" description="EGF-like" evidence="17">
    <location>
        <begin position="545"/>
        <end position="584"/>
    </location>
</feature>
<dbReference type="SMART" id="SM00181">
    <property type="entry name" value="EGF"/>
    <property type="match status" value="6"/>
</dbReference>
<dbReference type="GO" id="GO:0005509">
    <property type="term" value="F:calcium ion binding"/>
    <property type="evidence" value="ECO:0007669"/>
    <property type="project" value="InterPro"/>
</dbReference>
<feature type="disulfide bond" evidence="14">
    <location>
        <begin position="283"/>
        <end position="301"/>
    </location>
</feature>
<dbReference type="PROSITE" id="PS00010">
    <property type="entry name" value="ASX_HYDROXYL"/>
    <property type="match status" value="1"/>
</dbReference>
<evidence type="ECO:0000256" key="4">
    <source>
        <dbReference type="ARBA" id="ARBA00022583"/>
    </source>
</evidence>
<feature type="disulfide bond" evidence="14">
    <location>
        <begin position="475"/>
        <end position="493"/>
    </location>
</feature>
<proteinExistence type="predicted"/>
<dbReference type="FunFam" id="4.10.400.10:FF:000011">
    <property type="entry name" value="Low-density lipoprotein receptor-related protein 1"/>
    <property type="match status" value="1"/>
</dbReference>
<dbReference type="InterPro" id="IPR049883">
    <property type="entry name" value="NOTCH1_EGF-like"/>
</dbReference>
<feature type="repeat" description="LDL-receptor class B" evidence="15">
    <location>
        <begin position="936"/>
        <end position="978"/>
    </location>
</feature>
<reference evidence="18" key="1">
    <citation type="journal article" date="2023" name="G3 (Bethesda)">
        <title>A reference genome for the long-term kleptoplast-retaining sea slug Elysia crispata morphotype clarki.</title>
        <authorList>
            <person name="Eastman K.E."/>
            <person name="Pendleton A.L."/>
            <person name="Shaikh M.A."/>
            <person name="Suttiyut T."/>
            <person name="Ogas R."/>
            <person name="Tomko P."/>
            <person name="Gavelis G."/>
            <person name="Widhalm J.R."/>
            <person name="Wisecaver J.H."/>
        </authorList>
    </citation>
    <scope>NUCLEOTIDE SEQUENCE</scope>
    <source>
        <strain evidence="18">ECLA1</strain>
    </source>
</reference>
<feature type="disulfide bond" evidence="14">
    <location>
        <begin position="353"/>
        <end position="365"/>
    </location>
</feature>
<dbReference type="SUPFAM" id="SSF57196">
    <property type="entry name" value="EGF/Laminin"/>
    <property type="match status" value="3"/>
</dbReference>
<feature type="disulfide bond" evidence="14">
    <location>
        <begin position="409"/>
        <end position="424"/>
    </location>
</feature>
<dbReference type="InterPro" id="IPR002172">
    <property type="entry name" value="LDrepeatLR_classA_rpt"/>
</dbReference>
<dbReference type="Pfam" id="PF00058">
    <property type="entry name" value="Ldl_recept_b"/>
    <property type="match status" value="13"/>
</dbReference>
<dbReference type="PANTHER" id="PTHR46513:SF13">
    <property type="entry name" value="EGF-LIKE DOMAIN-CONTAINING PROTEIN"/>
    <property type="match status" value="1"/>
</dbReference>
<evidence type="ECO:0000256" key="1">
    <source>
        <dbReference type="ARBA" id="ARBA00004251"/>
    </source>
</evidence>
<dbReference type="GO" id="GO:0005886">
    <property type="term" value="C:plasma membrane"/>
    <property type="evidence" value="ECO:0007669"/>
    <property type="project" value="UniProtKB-SubCell"/>
</dbReference>
<dbReference type="FunFam" id="2.120.10.30:FF:000008">
    <property type="entry name" value="Low-density lipoprotein receptor-related protein 4"/>
    <property type="match status" value="4"/>
</dbReference>
<evidence type="ECO:0000256" key="12">
    <source>
        <dbReference type="ARBA" id="ARBA00023180"/>
    </source>
</evidence>
<organism evidence="18 19">
    <name type="scientific">Elysia crispata</name>
    <name type="common">lettuce slug</name>
    <dbReference type="NCBI Taxonomy" id="231223"/>
    <lineage>
        <taxon>Eukaryota</taxon>
        <taxon>Metazoa</taxon>
        <taxon>Spiralia</taxon>
        <taxon>Lophotrochozoa</taxon>
        <taxon>Mollusca</taxon>
        <taxon>Gastropoda</taxon>
        <taxon>Heterobranchia</taxon>
        <taxon>Euthyneura</taxon>
        <taxon>Panpulmonata</taxon>
        <taxon>Sacoglossa</taxon>
        <taxon>Placobranchoidea</taxon>
        <taxon>Plakobranchidae</taxon>
        <taxon>Elysia</taxon>
    </lineage>
</organism>
<evidence type="ECO:0000256" key="8">
    <source>
        <dbReference type="ARBA" id="ARBA00022989"/>
    </source>
</evidence>
<evidence type="ECO:0000313" key="19">
    <source>
        <dbReference type="Proteomes" id="UP001283361"/>
    </source>
</evidence>